<dbReference type="PROSITE" id="PS51892">
    <property type="entry name" value="SUBTILASE"/>
    <property type="match status" value="1"/>
</dbReference>
<keyword evidence="9" id="KW-1185">Reference proteome</keyword>
<sequence>MSKEGRSFYTFLSRRDSILKRIRNAGGFIYYISRYSGLVSAMVPTSKLRGILQDPDLLWAEKDRRIALPGRGMIGLNIRKKGIGDIGRSKRKILWNIERIWGGVPSFRAGKGIRVGILDTGIDLKHPDLQGNIRGGVNFIDMENSPQDDNGHGTHVAGIVAATGAGGGGVVGVAPAADLYAVKVLNKNGAGTVTTLVQGIDWCLDCGLDIINLSMGSGSTIPSALVRAVNAARRKGALVIAAAGNNGNAEGRGDTVDAPARIPSVTAVAALDRENRRASFSAAGPSLDIAAPGVDILSTYSSGKYAFLSGTSQGAPHVSGAAAVYKQRFSGVSPDALQRLLKSRAMPLKQRRQTGAGLVRIRSSRPK</sequence>
<dbReference type="PROSITE" id="PS00137">
    <property type="entry name" value="SUBTILASE_HIS"/>
    <property type="match status" value="1"/>
</dbReference>
<dbReference type="InterPro" id="IPR034202">
    <property type="entry name" value="Subtilisin_Carlsberg-like"/>
</dbReference>
<dbReference type="AlphaFoldDB" id="A0A235B9J4"/>
<evidence type="ECO:0000256" key="1">
    <source>
        <dbReference type="ARBA" id="ARBA00011073"/>
    </source>
</evidence>
<dbReference type="PANTHER" id="PTHR43806">
    <property type="entry name" value="PEPTIDASE S8"/>
    <property type="match status" value="1"/>
</dbReference>
<dbReference type="Proteomes" id="UP000215459">
    <property type="component" value="Unassembled WGS sequence"/>
</dbReference>
<dbReference type="Pfam" id="PF00082">
    <property type="entry name" value="Peptidase_S8"/>
    <property type="match status" value="1"/>
</dbReference>
<evidence type="ECO:0000256" key="3">
    <source>
        <dbReference type="ARBA" id="ARBA00022723"/>
    </source>
</evidence>
<evidence type="ECO:0000256" key="5">
    <source>
        <dbReference type="ARBA" id="ARBA00022825"/>
    </source>
</evidence>
<reference evidence="8 9" key="1">
    <citation type="submission" date="2017-07" db="EMBL/GenBank/DDBJ databases">
        <title>The genome sequence of Paludifilum halophilum highlights mechanisms for microbial adaptation to high salt environemnts.</title>
        <authorList>
            <person name="Belbahri L."/>
        </authorList>
    </citation>
    <scope>NUCLEOTIDE SEQUENCE [LARGE SCALE GENOMIC DNA]</scope>
    <source>
        <strain evidence="8 9">DSM 102817</strain>
    </source>
</reference>
<feature type="domain" description="Peptidase S8/S53" evidence="7">
    <location>
        <begin position="110"/>
        <end position="355"/>
    </location>
</feature>
<name>A0A235B9J4_9BACL</name>
<keyword evidence="3" id="KW-0479">Metal-binding</keyword>
<protein>
    <recommendedName>
        <fullName evidence="7">Peptidase S8/S53 domain-containing protein</fullName>
    </recommendedName>
</protein>
<dbReference type="SUPFAM" id="SSF52743">
    <property type="entry name" value="Subtilisin-like"/>
    <property type="match status" value="1"/>
</dbReference>
<organism evidence="8 9">
    <name type="scientific">Paludifilum halophilum</name>
    <dbReference type="NCBI Taxonomy" id="1642702"/>
    <lineage>
        <taxon>Bacteria</taxon>
        <taxon>Bacillati</taxon>
        <taxon>Bacillota</taxon>
        <taxon>Bacilli</taxon>
        <taxon>Bacillales</taxon>
        <taxon>Thermoactinomycetaceae</taxon>
        <taxon>Paludifilum</taxon>
    </lineage>
</organism>
<evidence type="ECO:0000259" key="7">
    <source>
        <dbReference type="Pfam" id="PF00082"/>
    </source>
</evidence>
<dbReference type="PANTHER" id="PTHR43806:SF11">
    <property type="entry name" value="CEREVISIN-RELATED"/>
    <property type="match status" value="1"/>
</dbReference>
<dbReference type="InterPro" id="IPR022398">
    <property type="entry name" value="Peptidase_S8_His-AS"/>
</dbReference>
<comment type="caution">
    <text evidence="8">The sequence shown here is derived from an EMBL/GenBank/DDBJ whole genome shotgun (WGS) entry which is preliminary data.</text>
</comment>
<proteinExistence type="inferred from homology"/>
<feature type="active site" description="Charge relay system" evidence="6">
    <location>
        <position position="152"/>
    </location>
</feature>
<dbReference type="GO" id="GO:0046872">
    <property type="term" value="F:metal ion binding"/>
    <property type="evidence" value="ECO:0007669"/>
    <property type="project" value="UniProtKB-KW"/>
</dbReference>
<dbReference type="PRINTS" id="PR00723">
    <property type="entry name" value="SUBTILISIN"/>
</dbReference>
<dbReference type="InterPro" id="IPR050131">
    <property type="entry name" value="Peptidase_S8_subtilisin-like"/>
</dbReference>
<dbReference type="EMBL" id="NOWF01000002">
    <property type="protein sequence ID" value="OYD08931.1"/>
    <property type="molecule type" value="Genomic_DNA"/>
</dbReference>
<gene>
    <name evidence="8" type="ORF">CHM34_03895</name>
</gene>
<dbReference type="InterPro" id="IPR036852">
    <property type="entry name" value="Peptidase_S8/S53_dom_sf"/>
</dbReference>
<evidence type="ECO:0000313" key="8">
    <source>
        <dbReference type="EMBL" id="OYD08931.1"/>
    </source>
</evidence>
<dbReference type="InterPro" id="IPR023827">
    <property type="entry name" value="Peptidase_S8_Asp-AS"/>
</dbReference>
<dbReference type="GO" id="GO:0006508">
    <property type="term" value="P:proteolysis"/>
    <property type="evidence" value="ECO:0007669"/>
    <property type="project" value="UniProtKB-KW"/>
</dbReference>
<evidence type="ECO:0000256" key="4">
    <source>
        <dbReference type="ARBA" id="ARBA00022801"/>
    </source>
</evidence>
<feature type="active site" description="Charge relay system" evidence="6">
    <location>
        <position position="119"/>
    </location>
</feature>
<comment type="similarity">
    <text evidence="1 6">Belongs to the peptidase S8 family.</text>
</comment>
<evidence type="ECO:0000313" key="9">
    <source>
        <dbReference type="Proteomes" id="UP000215459"/>
    </source>
</evidence>
<dbReference type="GO" id="GO:0004252">
    <property type="term" value="F:serine-type endopeptidase activity"/>
    <property type="evidence" value="ECO:0007669"/>
    <property type="project" value="UniProtKB-UniRule"/>
</dbReference>
<dbReference type="CDD" id="cd07477">
    <property type="entry name" value="Peptidases_S8_Subtilisin_subset"/>
    <property type="match status" value="1"/>
</dbReference>
<dbReference type="PROSITE" id="PS00136">
    <property type="entry name" value="SUBTILASE_ASP"/>
    <property type="match status" value="1"/>
</dbReference>
<accession>A0A235B9J4</accession>
<dbReference type="Gene3D" id="3.40.50.200">
    <property type="entry name" value="Peptidase S8/S53 domain"/>
    <property type="match status" value="1"/>
</dbReference>
<evidence type="ECO:0000256" key="2">
    <source>
        <dbReference type="ARBA" id="ARBA00022670"/>
    </source>
</evidence>
<dbReference type="OrthoDB" id="9798386at2"/>
<keyword evidence="2 6" id="KW-0645">Protease</keyword>
<dbReference type="RefSeq" id="WP_094263279.1">
    <property type="nucleotide sequence ID" value="NZ_NOWF01000002.1"/>
</dbReference>
<evidence type="ECO:0000256" key="6">
    <source>
        <dbReference type="PROSITE-ProRule" id="PRU01240"/>
    </source>
</evidence>
<keyword evidence="4 6" id="KW-0378">Hydrolase</keyword>
<dbReference type="InterPro" id="IPR000209">
    <property type="entry name" value="Peptidase_S8/S53_dom"/>
</dbReference>
<keyword evidence="5 6" id="KW-0720">Serine protease</keyword>
<feature type="active site" description="Charge relay system" evidence="6">
    <location>
        <position position="312"/>
    </location>
</feature>
<dbReference type="InterPro" id="IPR015500">
    <property type="entry name" value="Peptidase_S8_subtilisin-rel"/>
</dbReference>